<reference evidence="2 3" key="1">
    <citation type="submission" date="2017-11" db="EMBL/GenBank/DDBJ databases">
        <title>Isolation and Characterization of Family Methanocellaceae Species from Potential Methane Hydrate Area Offshore Southwestern Taiwan.</title>
        <authorList>
            <person name="Zhang W.-L."/>
            <person name="Chen W.-C."/>
            <person name="Lai M.-C."/>
            <person name="Chen S.-C."/>
        </authorList>
    </citation>
    <scope>NUCLEOTIDE SEQUENCE [LARGE SCALE GENOMIC DNA]</scope>
    <source>
        <strain evidence="2 3">CWC-04</strain>
    </source>
</reference>
<sequence>MKKKFLFLPTALPFYILFLLVPFFLLAIVALFGYDASSMTEKVLGLTSPVSLAIYLAILLGSLVNIPVYDFKSSSDTEPKFVSYMGMRYPLPVWHGHKTVIAINLGGCIISGALGIYLAWTMPLLPLLLTVIIVALAVYATAQPVRSVGVIVPVWIPPVVSIITSFIAIYLYADGNNFFDLARMAFPAGVFGTIAGANVLHAKSIRRLGASVVSAGGVGTFESILITGMISTIIAALLGGAA</sequence>
<keyword evidence="1" id="KW-0812">Transmembrane</keyword>
<dbReference type="Pfam" id="PF07758">
    <property type="entry name" value="DUF1614"/>
    <property type="match status" value="1"/>
</dbReference>
<keyword evidence="3" id="KW-1185">Reference proteome</keyword>
<keyword evidence="1" id="KW-1133">Transmembrane helix</keyword>
<proteinExistence type="predicted"/>
<comment type="caution">
    <text evidence="2">The sequence shown here is derived from an EMBL/GenBank/DDBJ whole genome shotgun (WGS) entry which is preliminary data.</text>
</comment>
<dbReference type="Proteomes" id="UP001320159">
    <property type="component" value="Unassembled WGS sequence"/>
</dbReference>
<accession>A0AAP2W5V3</accession>
<feature type="transmembrane region" description="Helical" evidence="1">
    <location>
        <begin position="99"/>
        <end position="118"/>
    </location>
</feature>
<evidence type="ECO:0000256" key="1">
    <source>
        <dbReference type="SAM" id="Phobius"/>
    </source>
</evidence>
<evidence type="ECO:0008006" key="4">
    <source>
        <dbReference type="Google" id="ProtNLM"/>
    </source>
</evidence>
<name>A0AAP2W5V3_9EURY</name>
<dbReference type="AlphaFoldDB" id="A0AAP2W5V3"/>
<evidence type="ECO:0000313" key="3">
    <source>
        <dbReference type="Proteomes" id="UP001320159"/>
    </source>
</evidence>
<feature type="transmembrane region" description="Helical" evidence="1">
    <location>
        <begin position="154"/>
        <end position="172"/>
    </location>
</feature>
<evidence type="ECO:0000313" key="2">
    <source>
        <dbReference type="EMBL" id="MCD1294537.1"/>
    </source>
</evidence>
<feature type="transmembrane region" description="Helical" evidence="1">
    <location>
        <begin position="12"/>
        <end position="32"/>
    </location>
</feature>
<keyword evidence="1" id="KW-0472">Membrane</keyword>
<feature type="transmembrane region" description="Helical" evidence="1">
    <location>
        <begin position="184"/>
        <end position="200"/>
    </location>
</feature>
<protein>
    <recommendedName>
        <fullName evidence="4">DUF1614 domain-containing protein</fullName>
    </recommendedName>
</protein>
<dbReference type="EMBL" id="PGCK01000004">
    <property type="protein sequence ID" value="MCD1294537.1"/>
    <property type="molecule type" value="Genomic_DNA"/>
</dbReference>
<dbReference type="InterPro" id="IPR011672">
    <property type="entry name" value="DUF1614"/>
</dbReference>
<feature type="transmembrane region" description="Helical" evidence="1">
    <location>
        <begin position="52"/>
        <end position="71"/>
    </location>
</feature>
<feature type="transmembrane region" description="Helical" evidence="1">
    <location>
        <begin position="124"/>
        <end position="142"/>
    </location>
</feature>
<gene>
    <name evidence="2" type="ORF">CUJ83_05920</name>
</gene>
<organism evidence="2 3">
    <name type="scientific">Methanooceanicella nereidis</name>
    <dbReference type="NCBI Taxonomy" id="2052831"/>
    <lineage>
        <taxon>Archaea</taxon>
        <taxon>Methanobacteriati</taxon>
        <taxon>Methanobacteriota</taxon>
        <taxon>Stenosarchaea group</taxon>
        <taxon>Methanomicrobia</taxon>
        <taxon>Methanocellales</taxon>
        <taxon>Methanocellaceae</taxon>
        <taxon>Methanooceanicella</taxon>
    </lineage>
</organism>
<feature type="transmembrane region" description="Helical" evidence="1">
    <location>
        <begin position="212"/>
        <end position="238"/>
    </location>
</feature>